<organism evidence="1 2">
    <name type="scientific">Gemmata palustris</name>
    <dbReference type="NCBI Taxonomy" id="2822762"/>
    <lineage>
        <taxon>Bacteria</taxon>
        <taxon>Pseudomonadati</taxon>
        <taxon>Planctomycetota</taxon>
        <taxon>Planctomycetia</taxon>
        <taxon>Gemmatales</taxon>
        <taxon>Gemmataceae</taxon>
        <taxon>Gemmata</taxon>
    </lineage>
</organism>
<dbReference type="RefSeq" id="WP_210660035.1">
    <property type="nucleotide sequence ID" value="NZ_JAGKQQ010000001.1"/>
</dbReference>
<evidence type="ECO:0000313" key="2">
    <source>
        <dbReference type="Proteomes" id="UP000676565"/>
    </source>
</evidence>
<proteinExistence type="predicted"/>
<reference evidence="1 2" key="1">
    <citation type="submission" date="2021-04" db="EMBL/GenBank/DDBJ databases">
        <authorList>
            <person name="Ivanova A."/>
        </authorList>
    </citation>
    <scope>NUCLEOTIDE SEQUENCE [LARGE SCALE GENOMIC DNA]</scope>
    <source>
        <strain evidence="1 2">G18</strain>
    </source>
</reference>
<accession>A0ABS5C080</accession>
<comment type="caution">
    <text evidence="1">The sequence shown here is derived from an EMBL/GenBank/DDBJ whole genome shotgun (WGS) entry which is preliminary data.</text>
</comment>
<keyword evidence="2" id="KW-1185">Reference proteome</keyword>
<evidence type="ECO:0000313" key="1">
    <source>
        <dbReference type="EMBL" id="MBP3959393.1"/>
    </source>
</evidence>
<name>A0ABS5C080_9BACT</name>
<dbReference type="Proteomes" id="UP000676565">
    <property type="component" value="Unassembled WGS sequence"/>
</dbReference>
<dbReference type="EMBL" id="JAGKQQ010000001">
    <property type="protein sequence ID" value="MBP3959393.1"/>
    <property type="molecule type" value="Genomic_DNA"/>
</dbReference>
<gene>
    <name evidence="1" type="ORF">J8F10_29470</name>
</gene>
<evidence type="ECO:0008006" key="3">
    <source>
        <dbReference type="Google" id="ProtNLM"/>
    </source>
</evidence>
<protein>
    <recommendedName>
        <fullName evidence="3">Tetratricopeptide repeat protein</fullName>
    </recommendedName>
</protein>
<sequence length="190" mass="20324">MSDSLPPDDLDHLLAPLPTTTDAALRSALLRATQRRISRTRWVRRAGKVAAIAAVFVVGVGVGVLRTPPEREKVVVTREVETIVAAIPVVVPVMISATEPPPVPPPTLTAARLELDAEQADGAAAATLYRRAGDTYLATEQDYANAARCYRLFLTRGGDTALSPESDDSWLLASLKNAAFKEKIHATTDG</sequence>